<dbReference type="RefSeq" id="WP_129834142.1">
    <property type="nucleotide sequence ID" value="NZ_CP035704.1"/>
</dbReference>
<keyword evidence="5" id="KW-0645">Protease</keyword>
<dbReference type="NCBIfam" id="TIGR01451">
    <property type="entry name" value="B_ant_repeat"/>
    <property type="match status" value="4"/>
</dbReference>
<keyword evidence="12" id="KW-0472">Membrane</keyword>
<dbReference type="PROSITE" id="PS51829">
    <property type="entry name" value="P_HOMO_B"/>
    <property type="match status" value="1"/>
</dbReference>
<dbReference type="Gene3D" id="3.10.170.10">
    <property type="match status" value="1"/>
</dbReference>
<evidence type="ECO:0000256" key="10">
    <source>
        <dbReference type="ARBA" id="ARBA00023145"/>
    </source>
</evidence>
<feature type="signal peptide" evidence="13">
    <location>
        <begin position="1"/>
        <end position="27"/>
    </location>
</feature>
<evidence type="ECO:0000256" key="8">
    <source>
        <dbReference type="ARBA" id="ARBA00022833"/>
    </source>
</evidence>
<gene>
    <name evidence="15" type="ORF">ELE36_13490</name>
</gene>
<evidence type="ECO:0000256" key="1">
    <source>
        <dbReference type="ARBA" id="ARBA00001947"/>
    </source>
</evidence>
<dbReference type="Gene3D" id="2.60.40.740">
    <property type="match status" value="2"/>
</dbReference>
<evidence type="ECO:0000313" key="15">
    <source>
        <dbReference type="EMBL" id="QBB71287.1"/>
    </source>
</evidence>
<name>A0A411HLN9_9GAMM</name>
<organism evidence="15 16">
    <name type="scientific">Pseudolysobacter antarcticus</name>
    <dbReference type="NCBI Taxonomy" id="2511995"/>
    <lineage>
        <taxon>Bacteria</taxon>
        <taxon>Pseudomonadati</taxon>
        <taxon>Pseudomonadota</taxon>
        <taxon>Gammaproteobacteria</taxon>
        <taxon>Lysobacterales</taxon>
        <taxon>Rhodanobacteraceae</taxon>
        <taxon>Pseudolysobacter</taxon>
    </lineage>
</organism>
<comment type="cofactor">
    <cofactor evidence="1">
        <name>Zn(2+)</name>
        <dbReference type="ChEBI" id="CHEBI:29105"/>
    </cofactor>
</comment>
<dbReference type="GO" id="GO:0008270">
    <property type="term" value="F:zinc ion binding"/>
    <property type="evidence" value="ECO:0007669"/>
    <property type="project" value="InterPro"/>
</dbReference>
<dbReference type="PANTHER" id="PTHR33478:SF1">
    <property type="entry name" value="EXTRACELLULAR METALLOPROTEINASE MEP"/>
    <property type="match status" value="1"/>
</dbReference>
<dbReference type="Proteomes" id="UP000291562">
    <property type="component" value="Chromosome"/>
</dbReference>
<dbReference type="GO" id="GO:0004252">
    <property type="term" value="F:serine-type endopeptidase activity"/>
    <property type="evidence" value="ECO:0007669"/>
    <property type="project" value="InterPro"/>
</dbReference>
<keyword evidence="8" id="KW-0862">Zinc</keyword>
<dbReference type="InterPro" id="IPR002884">
    <property type="entry name" value="P_dom"/>
</dbReference>
<keyword evidence="13" id="KW-0732">Signal</keyword>
<keyword evidence="12" id="KW-1133">Transmembrane helix</keyword>
<dbReference type="SUPFAM" id="SSF55486">
    <property type="entry name" value="Metalloproteases ('zincins'), catalytic domain"/>
    <property type="match status" value="1"/>
</dbReference>
<evidence type="ECO:0000256" key="12">
    <source>
        <dbReference type="SAM" id="Phobius"/>
    </source>
</evidence>
<feature type="chain" id="PRO_5019295953" evidence="13">
    <location>
        <begin position="28"/>
        <end position="1710"/>
    </location>
</feature>
<evidence type="ECO:0000256" key="11">
    <source>
        <dbReference type="SAM" id="MobiDB-lite"/>
    </source>
</evidence>
<sequence length="1710" mass="174756">MALFSLSRGVCAALALAITVSFSSAYALVAPPLITKSEAQAGMLDARVNLKNSYASATAARPGKAEAGLVAAKNIVASGAVTLKSLSRNKPALNTKFSALTGVPVALSNDGGWLTDAAPGRSSEAIVRDYLRGNGALFGLSSADLDDLVAIGDSAGGDSGLRMLRIEQQIDGRPVFQSESRFLLARDGRLAKYVGQLMPHARSLAPVVDASSLLTPAQAIVKLLAFEGRTASTASFTVSSETDGRIKLAETDDYVAGEISARQVLFPLSPGMLVPAWSLVVFTTGEADWYAVIDAQTGDVLWRKNMRDYASAHDARFRVYVQADGVTPADSPAPNSPKTTTAPAAGVQLPGIAPTIVSMHTAYDAVASPNGWINDCPAGGCTANETQTLGNNVLVCMDQAQGGDANICDTAAATVIDGSGRATGNPDANGRNRDFLGTSPRDFQTNYLPPPQAGNPESGQTATGNGTSGTAPVDQFRRGMMTHLFYVTNWYHDQLYKLGFDEASGNFQQTNFSAQGLGGDRVNGDADDGSGTNNANFSTPPDGTSGRMQMYRFTGPTIDRDGALDAEVSMHEMTHGTSNRLIGNGAGLNWDPARGMGEGWSDFYALSLLNSSNANNPNGRYASGAYATYKLTATYLDNYTYGIRRFPYSTDNTVNPLTWADVDDVTNNLSGGIAPDPIGFNNNGGMEVHNIGEVWALTLWEVRARVIADPAGANGDVPTGSHTMLQLATDAMKMTPINPTFIDARDAVLQADCATNACANEASIWSGFADRGLGYGARAPYAVMGRYLSSHEAIHESFSVPFLDVLTPATDVTIDDSLSNNNGSIDPGEAVKITVKLSNPWRAASKAVTSATATLSTTTPGVTIYDNQSTYGAIAAQGSATGDSFMLTVDSTVLCGSAIDFTVTTVSNLGTTSTNFRVRVGGASGTDPVVTYTGTPGTPLTIVNNAKRGVFHQINVTDDFEIADINFRIDSITHPGVGDITAMLRSPDGTGSDLVALIDGLNDVGGTTITNMVIDDDVAVTASNDMVQASTPNAPYTKSWLPVYNSPWAAIVAASLPADTVGNLSRHDGKSSKGTWTALVADVFNAAAGGTDGNGTFGGWSMLVTPVHFACSAFAPTVSISATKTVSGTFKVGGSVTYTVTLTNNGTANQGDNAGHEFVDVLPAGLTLVSATATTGTASTTGNTLNWDGTLAPLGGSTTITINATVNAGAQGALISNQGTVNYDSNNDGSNDATVLTDDPGVVGATDPTVFIVDNVNILATKTVAGTFSAGGTVTYTVVLSNNGSVASLDNAGNEFSDILPATLTLVSASATSGTAVATVGTNTVTWNGSVAQGGSVLITITATVNSGVASGTSISNQAGVSYDSDVNGSNETSIVTDDPTVAGNNNPTTFVVSGAAVSATKTVSGSFVVGGTVTYSVVLSNAGNAATSDNPGNEFSDVLPAGLTLVSATATAGTAVANTGTETVTWNGSIPAAGSVTITITATINSGTLGTTISNQGSFSYDADLNGTNESNGLTDDPAVAGAADPTTFAVGGALISATKTVSGSFVVGGTVNYSIVLANTGPSASTDNIGDELTDILPVGLTLVSATATSGVALATIATRTVTWNGGVAAGGTVTISITATITSAAAGHQLSNQAIFAYDADLNGSNETTGVSDDPTLPGPNNATVFNVAAVAEPAKPVPSLSIWGALLLMLGLLSMAALINTRRCQH</sequence>
<feature type="compositionally biased region" description="Polar residues" evidence="11">
    <location>
        <begin position="455"/>
        <end position="470"/>
    </location>
</feature>
<feature type="compositionally biased region" description="Polar residues" evidence="11">
    <location>
        <begin position="530"/>
        <end position="542"/>
    </location>
</feature>
<dbReference type="GO" id="GO:0004222">
    <property type="term" value="F:metalloendopeptidase activity"/>
    <property type="evidence" value="ECO:0007669"/>
    <property type="project" value="InterPro"/>
</dbReference>
<evidence type="ECO:0000256" key="7">
    <source>
        <dbReference type="ARBA" id="ARBA00022801"/>
    </source>
</evidence>
<proteinExistence type="inferred from homology"/>
<dbReference type="EMBL" id="CP035704">
    <property type="protein sequence ID" value="QBB71287.1"/>
    <property type="molecule type" value="Genomic_DNA"/>
</dbReference>
<dbReference type="CDD" id="cd09596">
    <property type="entry name" value="M36"/>
    <property type="match status" value="1"/>
</dbReference>
<dbReference type="InterPro" id="IPR001434">
    <property type="entry name" value="OmcB-like_DUF11"/>
</dbReference>
<dbReference type="Gene3D" id="1.10.390.10">
    <property type="entry name" value="Neutral Protease Domain 2"/>
    <property type="match status" value="1"/>
</dbReference>
<evidence type="ECO:0000256" key="4">
    <source>
        <dbReference type="ARBA" id="ARBA00022525"/>
    </source>
</evidence>
<evidence type="ECO:0000256" key="6">
    <source>
        <dbReference type="ARBA" id="ARBA00022723"/>
    </source>
</evidence>
<reference evidence="15 16" key="1">
    <citation type="submission" date="2019-01" db="EMBL/GenBank/DDBJ databases">
        <title>Pseudolysobacter antarctica gen. nov., sp. nov., isolated from Fildes Peninsula, Antarctica.</title>
        <authorList>
            <person name="Wei Z."/>
            <person name="Peng F."/>
        </authorList>
    </citation>
    <scope>NUCLEOTIDE SEQUENCE [LARGE SCALE GENOMIC DNA]</scope>
    <source>
        <strain evidence="15 16">AQ6-296</strain>
    </source>
</reference>
<feature type="domain" description="P/Homo B" evidence="14">
    <location>
        <begin position="929"/>
        <end position="1114"/>
    </location>
</feature>
<feature type="region of interest" description="Disordered" evidence="11">
    <location>
        <begin position="522"/>
        <end position="547"/>
    </location>
</feature>
<dbReference type="KEGG" id="xbc:ELE36_13490"/>
<feature type="transmembrane region" description="Helical" evidence="12">
    <location>
        <begin position="1684"/>
        <end position="1703"/>
    </location>
</feature>
<evidence type="ECO:0000256" key="9">
    <source>
        <dbReference type="ARBA" id="ARBA00023049"/>
    </source>
</evidence>
<evidence type="ECO:0000256" key="3">
    <source>
        <dbReference type="ARBA" id="ARBA00006006"/>
    </source>
</evidence>
<dbReference type="InterPro" id="IPR047589">
    <property type="entry name" value="DUF11_rpt"/>
</dbReference>
<keyword evidence="9" id="KW-0482">Metalloprotease</keyword>
<keyword evidence="7" id="KW-0378">Hydrolase</keyword>
<dbReference type="OrthoDB" id="614750at2"/>
<dbReference type="Pfam" id="PF01345">
    <property type="entry name" value="DUF11"/>
    <property type="match status" value="4"/>
</dbReference>
<dbReference type="PRINTS" id="PR00999">
    <property type="entry name" value="FUNGALYSIN"/>
</dbReference>
<evidence type="ECO:0000256" key="5">
    <source>
        <dbReference type="ARBA" id="ARBA00022670"/>
    </source>
</evidence>
<feature type="region of interest" description="Disordered" evidence="11">
    <location>
        <begin position="418"/>
        <end position="474"/>
    </location>
</feature>
<dbReference type="GO" id="GO:0006508">
    <property type="term" value="P:proteolysis"/>
    <property type="evidence" value="ECO:0007669"/>
    <property type="project" value="UniProtKB-KW"/>
</dbReference>
<keyword evidence="16" id="KW-1185">Reference proteome</keyword>
<protein>
    <submittedName>
        <fullName evidence="15">DUF11 domain-containing protein</fullName>
    </submittedName>
</protein>
<keyword evidence="6" id="KW-0479">Metal-binding</keyword>
<dbReference type="InterPro" id="IPR027268">
    <property type="entry name" value="Peptidase_M4/M1_CTD_sf"/>
</dbReference>
<keyword evidence="4" id="KW-0964">Secreted</keyword>
<dbReference type="PANTHER" id="PTHR33478">
    <property type="entry name" value="EXTRACELLULAR METALLOPROTEINASE MEP"/>
    <property type="match status" value="1"/>
</dbReference>
<keyword evidence="12" id="KW-0812">Transmembrane</keyword>
<dbReference type="InterPro" id="IPR050371">
    <property type="entry name" value="Fungal_virulence_M36"/>
</dbReference>
<evidence type="ECO:0000256" key="2">
    <source>
        <dbReference type="ARBA" id="ARBA00004613"/>
    </source>
</evidence>
<keyword evidence="10" id="KW-0865">Zymogen</keyword>
<comment type="subcellular location">
    <subcellularLocation>
        <location evidence="2">Secreted</location>
    </subcellularLocation>
</comment>
<dbReference type="Pfam" id="PF02128">
    <property type="entry name" value="Peptidase_M36"/>
    <property type="match status" value="1"/>
</dbReference>
<comment type="similarity">
    <text evidence="3">Belongs to the peptidase M36 family.</text>
</comment>
<dbReference type="Gene3D" id="2.60.120.260">
    <property type="entry name" value="Galactose-binding domain-like"/>
    <property type="match status" value="1"/>
</dbReference>
<evidence type="ECO:0000256" key="13">
    <source>
        <dbReference type="SAM" id="SignalP"/>
    </source>
</evidence>
<accession>A0A411HLN9</accession>
<evidence type="ECO:0000313" key="16">
    <source>
        <dbReference type="Proteomes" id="UP000291562"/>
    </source>
</evidence>
<dbReference type="InterPro" id="IPR001842">
    <property type="entry name" value="Peptidase_M36"/>
</dbReference>
<dbReference type="GO" id="GO:0005615">
    <property type="term" value="C:extracellular space"/>
    <property type="evidence" value="ECO:0007669"/>
    <property type="project" value="InterPro"/>
</dbReference>
<evidence type="ECO:0000259" key="14">
    <source>
        <dbReference type="PROSITE" id="PS51829"/>
    </source>
</evidence>